<feature type="compositionally biased region" description="Polar residues" evidence="2">
    <location>
        <begin position="2630"/>
        <end position="2651"/>
    </location>
</feature>
<feature type="region of interest" description="Disordered" evidence="2">
    <location>
        <begin position="91"/>
        <end position="124"/>
    </location>
</feature>
<evidence type="ECO:0000313" key="6">
    <source>
        <dbReference type="EMBL" id="ETN41691.1"/>
    </source>
</evidence>
<feature type="region of interest" description="Disordered" evidence="2">
    <location>
        <begin position="2021"/>
        <end position="2046"/>
    </location>
</feature>
<evidence type="ECO:0000259" key="3">
    <source>
        <dbReference type="SMART" id="SM01214"/>
    </source>
</evidence>
<dbReference type="SMART" id="SM01216">
    <property type="entry name" value="Fmp27_WPPW"/>
    <property type="match status" value="1"/>
</dbReference>
<feature type="compositionally biased region" description="Polar residues" evidence="2">
    <location>
        <begin position="2027"/>
        <end position="2039"/>
    </location>
</feature>
<dbReference type="STRING" id="1220924.W2RYV6"/>
<dbReference type="InterPro" id="IPR019415">
    <property type="entry name" value="FMP27_SW_RBG"/>
</dbReference>
<evidence type="ECO:0000256" key="2">
    <source>
        <dbReference type="SAM" id="MobiDB-lite"/>
    </source>
</evidence>
<feature type="domain" description="FMP27/BLTP2/Hobbit GFWDK motif-containing RBG unit" evidence="3">
    <location>
        <begin position="1264"/>
        <end position="1424"/>
    </location>
</feature>
<feature type="compositionally biased region" description="Polar residues" evidence="2">
    <location>
        <begin position="2561"/>
        <end position="2576"/>
    </location>
</feature>
<dbReference type="FunCoup" id="W2RYV6">
    <property type="interactions" value="225"/>
</dbReference>
<dbReference type="GeneID" id="19970966"/>
<feature type="compositionally biased region" description="Polar residues" evidence="2">
    <location>
        <begin position="2834"/>
        <end position="2843"/>
    </location>
</feature>
<dbReference type="HOGENOM" id="CLU_000592_0_0_1"/>
<sequence length="3041" mass="343852">MALINITSVAGVCLLAYLATFVLLAVIRIATGISVQRIGYFSLRHISFSPREGFRVDLRGLGLSLHRPTFAQPTWVSLVFSELKITVDPATIDNPPSKPNGFLRRTSTPPEKTTNKKPRKDKRSQLWQKLTHVKEQIKRLHRRIKWLRMVDIRADDTSLEVLNVGSVQVTGFTAAVHTRRKLLDRTRLFRHKKDPLGTQKPAEWIFTVRSVLLGVGTNEPVEVLDAMTINIHGLIYRDKEGLRDTSIALKAGRMYIPVDDLLQLSRRSQSLRRRAKEETRAFHTVHHPMSPLSPTSPVSEISLEDVVEELDNPGSREASIVQTVADSKEFFSSILRGVQEIQVGLSFIRVSKELETLRQANLPLMANIVTHEIGIDLHRLQHNTPAHRMYFAKEDVAHQALLAAVSLSVTLDEDDTKSHKLMYIPMATTTIRTTLPSKTMTLSQEQDISERNKNILFANFVVTSPSLDLVPQHIIRLLALLPNRSEPSSNTVQSRHRMVSKLLPKASIKFSVHEPVVRFVLPVADPKYAEPGEFDMIISAISSISLDLESSHSMSGELLYSLASNFRVVSHQLYYQSASGQKHNLVVTENLELKINVSASTEVLVVIYGNLKTFSVLMVREEVSQGIYNIVRHFRRNVEPEKLTPKPKSPQSAFLRRISPWLLEIHLEGSNCSMETAGVDSSISSQTRGVAFELESWNVDYRSQQAEITRSPTSKRKTSTSVRNDESFSHVHHLSPPTSPSRGGRTTHPTDGRRLTMHGRNLEGFVIENLDRWEANPFLSVPRFEVACSTSRDLQSPIFHVHSAVKAVYLEFSLYRFYSIGIAGSVLRDAFTGPVNATQPVSTTVTRLEPEAPPHSRFSSAGQVELTTIDVKASYVRVKASLPADPPLMLQIYNLATGRHRWSAPFLRSELLRLHVQSPYIKGAWARLVTINNFRVDMRHSKKKTASGFVEENSVDVSMDFTRLACPHGLRMYLVFDNIVNTVKSIEQLHHRFRTRTNEYILKKEPKGPAKVPRVSVRSRAFMFELEDDPFEWKLGLIYHVGRVEQKQRLAREAAYKLKVRKLNEERFQRGTSRHRRSSKSRPPSPSASASSTPIRANSPERSDQPRRARSTSRGRSGRSATRIRYDRDGTCAVTNTSKLNADDAWQKLQEHNARSWKKRIDWMVLLQKNTVKNVRKMFTGADGAPHDEHEHESILDIPYRPGLLDIIISDFHLVIDKPSFPLADLPKFLHEVGKGMPYSMQYSLLIPMSLALDMGEARVMLRDYPLNLLHIPAIRSGQPPRLPSWSLRSDFVIAEEWRNDESIRHVKVDIVPKGQQNEGGSEIPGFSIDVRRTVSPVKTYSKPVIDINTSLPTTISWGTSYQPVIQDMMMIIESFTKPEVDPSDRVGFWDKIRLSFHSRLTVNWKGDGDVQLRLKGSRDPYVVTGFGAGFVMCWRNDVQWLIHSDDDPRKFMTVRSGEYVLAIPDYSHEARNAPEMRSDNDADSLTSSSSQRNAAIFQKVIMKVSGNVQWTAGLVFERDLQDGERSSGFRSHYDVVLKNPKQVPDFDHTDYDAFQGFRSNHIHLSVAVAAPFDRDWKSEDIAVSESYNSVHLTPRFFSHFFDWWSLFSGVMSLPIRQGPLWRGPDKSSKKFGRHLATIKYGLLLSPLFIAHVYKHKDAEDYQEDVVSATGLKIRIDSFMLDLHQRREYFDTLSKARSKQMRTSGMKINRAELDFVRADLRALSASIAGTTAEDMKKANAEILSAYQDVAPNVDMSQFEIPDLDFSWIDMDDFVELDWILPAESNPETRILPLAFTPRLTYFRQTEHNDSVQGDQSRTSPFGDEDSHFCVMSTHNDPRRVQMNLIDSRLNDINEKLKKHDKLMGEHELRVVRDGDHDTSLKEAHDSLLQQKIELESKQRFLEHGLKRLGRHAYPGEQTDADQASSRGTSQADEADSSPNPSEGTHIDIDGLFSASHDEFASDFNNRFIIHNIQLKWNNSLRNTILRYSHQVSQRRGFVYYMSRRAVKFILDIVEEQAKAKQAQRKQSGQNIPSMPSVISPTEEKDEDSVIEDRIQQLLNDANRFVNVDGDTDDVDNAPQNDDTIPEVTEGIAESFQPMNSYHLRLIAPQIQLQGEKNTKSVVLVSAKGMQLKIVAIMDKARMSDDVSGLVQRRYALDMDGAQFFVTNQKRLAKYLHLYSGNRYGSPPGSDWPPWVSLEAMFDFHLDPFGFQRVIQKTSARLQYDKYNPLRLKYNEEVGGSKTDHVKNAYGAESRMDQLWVDFPRIRASCDSAQYYTMYIIVLDLLLYSEPLEKTRSERLEKIMLASDFSDLRGAPEMAERLQERIRQLEELKLHFQINAKYLDKQGWEDRIHLEKDLASCEDELFFIMKAINTSQQRNEDRKDSDSNAFLRWYLSASEIVWHLMRDKDEPLLEFQLGRAVYERIDNSDGSNHNAMEIQHIRGWNLLKTALYPEIIGPYYDESSKRGSIVEHQKMLQIHWYMLEAIAGIPVLEEFQVTMHPLKVQLERELGKRLFEYIFPGIGSSAFESGNFSPLNVKNMEPLGNDDDSESEQARLALTPNPELQPTNSEMRRTSSPGAMGRRLKPTYNLNYGEKSPTSTKDKDKERDKGRGLGISSEHAHRLFRRHDSSSSHATVSQTPVPVRKTSASSLRSFGKTAGSSTSLSALALSSQQNADTPSSSRWHLHRSGSHEQRSSTKSTVGSKGKPTDDVSQMLSRASNYMTLAHVKLDSFVLCLSYKGKGERNIEDLHDFVFRMPTLEYTNKTWSNLDLALRLKKDVIRALISHTGAIIGNKFSHHRPNKKAQDRLREMANSSTLIPNTDSLRNVETNYTTSESASLYSFSQDNEESPRRSFQTDHTGPSTKMHANGHKVGGSSPFESAPSSTLLRAGSWSHVGPGLQVPSKTATPNGSGTASPIPPAMRQGWGQREDSQATIRPSTSGAVGPSIGKSLLKDAFGRHFSNAGDSMKGRVRFGPLGGGLMSDVRSISGSSSRERRGSESIGPDDKRDGDDGEDSDGDGADGESGRRKSVLMLGRKVLGKLS</sequence>
<feature type="compositionally biased region" description="Basic and acidic residues" evidence="2">
    <location>
        <begin position="2991"/>
        <end position="3008"/>
    </location>
</feature>
<dbReference type="PANTHER" id="PTHR15678">
    <property type="entry name" value="ANTIGEN MLAA-22-RELATED"/>
    <property type="match status" value="1"/>
</dbReference>
<feature type="compositionally biased region" description="Basic residues" evidence="2">
    <location>
        <begin position="1108"/>
        <end position="1117"/>
    </location>
</feature>
<dbReference type="eggNOG" id="KOG1910">
    <property type="taxonomic scope" value="Eukaryota"/>
</dbReference>
<feature type="compositionally biased region" description="Polar residues" evidence="2">
    <location>
        <begin position="2671"/>
        <end position="2681"/>
    </location>
</feature>
<dbReference type="PANTHER" id="PTHR15678:SF6">
    <property type="entry name" value="BRIDGE-LIKE LIPID TRANSFER PROTEIN FAMILY MEMBER 2"/>
    <property type="match status" value="1"/>
</dbReference>
<accession>W2RYV6</accession>
<feature type="region of interest" description="Disordered" evidence="2">
    <location>
        <begin position="1066"/>
        <end position="1130"/>
    </location>
</feature>
<protein>
    <recommendedName>
        <fullName evidence="8">FMP27 GFWDK domain-containing protein</fullName>
    </recommendedName>
</protein>
<dbReference type="EMBL" id="KB822719">
    <property type="protein sequence ID" value="ETN41691.1"/>
    <property type="molecule type" value="Genomic_DNA"/>
</dbReference>
<proteinExistence type="predicted"/>
<feature type="region of interest" description="Disordered" evidence="2">
    <location>
        <begin position="2557"/>
        <end position="2710"/>
    </location>
</feature>
<feature type="compositionally biased region" description="Acidic residues" evidence="2">
    <location>
        <begin position="3009"/>
        <end position="3020"/>
    </location>
</feature>
<feature type="compositionally biased region" description="Polar residues" evidence="2">
    <location>
        <begin position="2901"/>
        <end position="2913"/>
    </location>
</feature>
<feature type="domain" description="FMP27 SW motif-containing RBG unit" evidence="4">
    <location>
        <begin position="1144"/>
        <end position="1246"/>
    </location>
</feature>
<feature type="region of interest" description="Disordered" evidence="2">
    <location>
        <begin position="2973"/>
        <end position="3030"/>
    </location>
</feature>
<feature type="compositionally biased region" description="Low complexity" evidence="2">
    <location>
        <begin position="1087"/>
        <end position="1097"/>
    </location>
</feature>
<dbReference type="Proteomes" id="UP000030752">
    <property type="component" value="Unassembled WGS sequence"/>
</dbReference>
<dbReference type="InterPro" id="IPR045167">
    <property type="entry name" value="Hobbit"/>
</dbReference>
<dbReference type="OrthoDB" id="1562405at2759"/>
<name>W2RYV6_CYPE1</name>
<feature type="region of interest" description="Disordered" evidence="2">
    <location>
        <begin position="1908"/>
        <end position="1948"/>
    </location>
</feature>
<feature type="region of interest" description="Disordered" evidence="2">
    <location>
        <begin position="705"/>
        <end position="756"/>
    </location>
</feature>
<evidence type="ECO:0000256" key="1">
    <source>
        <dbReference type="SAM" id="Coils"/>
    </source>
</evidence>
<feature type="coiled-coil region" evidence="1">
    <location>
        <begin position="2311"/>
        <end position="2338"/>
    </location>
</feature>
<feature type="compositionally biased region" description="Basic and acidic residues" evidence="2">
    <location>
        <begin position="2599"/>
        <end position="2610"/>
    </location>
</feature>
<feature type="compositionally biased region" description="Low complexity" evidence="2">
    <location>
        <begin position="2656"/>
        <end position="2670"/>
    </location>
</feature>
<dbReference type="InterPro" id="IPR019449">
    <property type="entry name" value="FMP27_WPPW_RBG"/>
</dbReference>
<organism evidence="6 7">
    <name type="scientific">Cyphellophora europaea (strain CBS 101466)</name>
    <name type="common">Phialophora europaea</name>
    <dbReference type="NCBI Taxonomy" id="1220924"/>
    <lineage>
        <taxon>Eukaryota</taxon>
        <taxon>Fungi</taxon>
        <taxon>Dikarya</taxon>
        <taxon>Ascomycota</taxon>
        <taxon>Pezizomycotina</taxon>
        <taxon>Eurotiomycetes</taxon>
        <taxon>Chaetothyriomycetidae</taxon>
        <taxon>Chaetothyriales</taxon>
        <taxon>Cyphellophoraceae</taxon>
        <taxon>Cyphellophora</taxon>
    </lineage>
</organism>
<dbReference type="InterPro" id="IPR019441">
    <property type="entry name" value="FMP27/BLTP2/Hobbit_GFWDK_RBG"/>
</dbReference>
<feature type="compositionally biased region" description="Polar residues" evidence="2">
    <location>
        <begin position="2876"/>
        <end position="2885"/>
    </location>
</feature>
<dbReference type="SMART" id="SM01215">
    <property type="entry name" value="Fmp27_SW"/>
    <property type="match status" value="1"/>
</dbReference>
<dbReference type="SMART" id="SM01214">
    <property type="entry name" value="Fmp27_GFWDK"/>
    <property type="match status" value="1"/>
</dbReference>
<evidence type="ECO:0000313" key="7">
    <source>
        <dbReference type="Proteomes" id="UP000030752"/>
    </source>
</evidence>
<feature type="compositionally biased region" description="Basic and acidic residues" evidence="2">
    <location>
        <begin position="2617"/>
        <end position="2629"/>
    </location>
</feature>
<keyword evidence="7" id="KW-1185">Reference proteome</keyword>
<feature type="compositionally biased region" description="Polar residues" evidence="2">
    <location>
        <begin position="1920"/>
        <end position="1942"/>
    </location>
</feature>
<evidence type="ECO:0008006" key="8">
    <source>
        <dbReference type="Google" id="ProtNLM"/>
    </source>
</evidence>
<feature type="compositionally biased region" description="Polar residues" evidence="2">
    <location>
        <begin position="2931"/>
        <end position="2940"/>
    </location>
</feature>
<evidence type="ECO:0000259" key="4">
    <source>
        <dbReference type="SMART" id="SM01215"/>
    </source>
</evidence>
<gene>
    <name evidence="6" type="ORF">HMPREF1541_03627</name>
</gene>
<dbReference type="InParanoid" id="W2RYV6"/>
<dbReference type="Pfam" id="PF10344">
    <property type="entry name" value="Hobbit"/>
    <property type="match status" value="2"/>
</dbReference>
<keyword evidence="1" id="KW-0175">Coiled coil</keyword>
<dbReference type="RefSeq" id="XP_008716200.1">
    <property type="nucleotide sequence ID" value="XM_008717978.1"/>
</dbReference>
<feature type="compositionally biased region" description="Low complexity" evidence="2">
    <location>
        <begin position="2695"/>
        <end position="2704"/>
    </location>
</feature>
<reference evidence="6 7" key="1">
    <citation type="submission" date="2013-03" db="EMBL/GenBank/DDBJ databases">
        <title>The Genome Sequence of Phialophora europaea CBS 101466.</title>
        <authorList>
            <consortium name="The Broad Institute Genomics Platform"/>
            <person name="Cuomo C."/>
            <person name="de Hoog S."/>
            <person name="Gorbushina A."/>
            <person name="Walker B."/>
            <person name="Young S.K."/>
            <person name="Zeng Q."/>
            <person name="Gargeya S."/>
            <person name="Fitzgerald M."/>
            <person name="Haas B."/>
            <person name="Abouelleil A."/>
            <person name="Allen A.W."/>
            <person name="Alvarado L."/>
            <person name="Arachchi H.M."/>
            <person name="Berlin A.M."/>
            <person name="Chapman S.B."/>
            <person name="Gainer-Dewar J."/>
            <person name="Goldberg J."/>
            <person name="Griggs A."/>
            <person name="Gujja S."/>
            <person name="Hansen M."/>
            <person name="Howarth C."/>
            <person name="Imamovic A."/>
            <person name="Ireland A."/>
            <person name="Larimer J."/>
            <person name="McCowan C."/>
            <person name="Murphy C."/>
            <person name="Pearson M."/>
            <person name="Poon T.W."/>
            <person name="Priest M."/>
            <person name="Roberts A."/>
            <person name="Saif S."/>
            <person name="Shea T."/>
            <person name="Sisk P."/>
            <person name="Sykes S."/>
            <person name="Wortman J."/>
            <person name="Nusbaum C."/>
            <person name="Birren B."/>
        </authorList>
    </citation>
    <scope>NUCLEOTIDE SEQUENCE [LARGE SCALE GENOMIC DNA]</scope>
    <source>
        <strain evidence="6 7">CBS 101466</strain>
    </source>
</reference>
<dbReference type="VEuPathDB" id="FungiDB:HMPREF1541_03627"/>
<feature type="domain" description="FMP27 WPPW motif-containing RBG unit" evidence="5">
    <location>
        <begin position="1671"/>
        <end position="2200"/>
    </location>
</feature>
<feature type="region of interest" description="Disordered" evidence="2">
    <location>
        <begin position="2834"/>
        <end position="2945"/>
    </location>
</feature>
<evidence type="ECO:0000259" key="5">
    <source>
        <dbReference type="SMART" id="SM01216"/>
    </source>
</evidence>